<dbReference type="InterPro" id="IPR011598">
    <property type="entry name" value="bHLH_dom"/>
</dbReference>
<name>A0A7E6CWU9_9CHIR</name>
<reference evidence="20" key="1">
    <citation type="submission" date="2025-08" db="UniProtKB">
        <authorList>
            <consortium name="RefSeq"/>
        </authorList>
    </citation>
    <scope>IDENTIFICATION</scope>
    <source>
        <tissue evidence="20">Muscle</tissue>
    </source>
</reference>
<dbReference type="GO" id="GO:0000978">
    <property type="term" value="F:RNA polymerase II cis-regulatory region sequence-specific DNA binding"/>
    <property type="evidence" value="ECO:0007669"/>
    <property type="project" value="TreeGrafter"/>
</dbReference>
<dbReference type="SUPFAM" id="SSF47459">
    <property type="entry name" value="HLH, helix-loop-helix DNA-binding domain"/>
    <property type="match status" value="1"/>
</dbReference>
<dbReference type="CDD" id="cd19687">
    <property type="entry name" value="bHLHzip_Mlx"/>
    <property type="match status" value="1"/>
</dbReference>
<evidence type="ECO:0000256" key="2">
    <source>
        <dbReference type="ARBA" id="ARBA00004496"/>
    </source>
</evidence>
<evidence type="ECO:0000256" key="10">
    <source>
        <dbReference type="ARBA" id="ARBA00023242"/>
    </source>
</evidence>
<comment type="function">
    <text evidence="11">Transcription regulator. Forms a sequence-specific DNA-binding protein complex with MAD1, MAD4, MNT, WBSCR14 and MLXIP which recognizes the core sequence 5'-CACGTG-3'. The TCFL4-MAD1, TCFL4-MAD4, TCFL4-WBSCR14 complexes are transcriptional repressors. Plays a role in transcriptional activation of glycolytic target genes. Involved in glucose-responsive gene regulation.</text>
</comment>
<evidence type="ECO:0000256" key="11">
    <source>
        <dbReference type="ARBA" id="ARBA00053727"/>
    </source>
</evidence>
<keyword evidence="3" id="KW-0963">Cytoplasm</keyword>
<comment type="subcellular location">
    <subcellularLocation>
        <location evidence="2">Cytoplasm</location>
    </subcellularLocation>
    <subcellularLocation>
        <location evidence="1">Nucleus</location>
    </subcellularLocation>
</comment>
<evidence type="ECO:0000256" key="16">
    <source>
        <dbReference type="ARBA" id="ARBA00082933"/>
    </source>
</evidence>
<feature type="domain" description="BHLH" evidence="18">
    <location>
        <begin position="101"/>
        <end position="159"/>
    </location>
</feature>
<dbReference type="GO" id="GO:0005654">
    <property type="term" value="C:nucleoplasm"/>
    <property type="evidence" value="ECO:0007669"/>
    <property type="project" value="UniProtKB-ARBA"/>
</dbReference>
<dbReference type="GeneID" id="114489222"/>
<dbReference type="GO" id="GO:0061629">
    <property type="term" value="F:RNA polymerase II-specific DNA-binding transcription factor binding"/>
    <property type="evidence" value="ECO:0007669"/>
    <property type="project" value="UniProtKB-ARBA"/>
</dbReference>
<feature type="region of interest" description="Disordered" evidence="17">
    <location>
        <begin position="1"/>
        <end position="47"/>
    </location>
</feature>
<accession>A0A7E6CWU9</accession>
<dbReference type="Pfam" id="PF00010">
    <property type="entry name" value="HLH"/>
    <property type="match status" value="1"/>
</dbReference>
<proteinExistence type="predicted"/>
<evidence type="ECO:0000256" key="13">
    <source>
        <dbReference type="ARBA" id="ARBA00071251"/>
    </source>
</evidence>
<evidence type="ECO:0000256" key="9">
    <source>
        <dbReference type="ARBA" id="ARBA00023163"/>
    </source>
</evidence>
<dbReference type="OrthoDB" id="5778525at2759"/>
<organism evidence="19 20">
    <name type="scientific">Phyllostomus discolor</name>
    <name type="common">pale spear-nosed bat</name>
    <dbReference type="NCBI Taxonomy" id="89673"/>
    <lineage>
        <taxon>Eukaryota</taxon>
        <taxon>Metazoa</taxon>
        <taxon>Chordata</taxon>
        <taxon>Craniata</taxon>
        <taxon>Vertebrata</taxon>
        <taxon>Euteleostomi</taxon>
        <taxon>Mammalia</taxon>
        <taxon>Eutheria</taxon>
        <taxon>Laurasiatheria</taxon>
        <taxon>Chiroptera</taxon>
        <taxon>Yangochiroptera</taxon>
        <taxon>Phyllostomidae</taxon>
        <taxon>Phyllostominae</taxon>
        <taxon>Phyllostomus</taxon>
    </lineage>
</organism>
<feature type="compositionally biased region" description="Low complexity" evidence="17">
    <location>
        <begin position="65"/>
        <end position="79"/>
    </location>
</feature>
<dbReference type="GO" id="GO:0000981">
    <property type="term" value="F:DNA-binding transcription factor activity, RNA polymerase II-specific"/>
    <property type="evidence" value="ECO:0007669"/>
    <property type="project" value="TreeGrafter"/>
</dbReference>
<dbReference type="GO" id="GO:0045944">
    <property type="term" value="P:positive regulation of transcription by RNA polymerase II"/>
    <property type="evidence" value="ECO:0007669"/>
    <property type="project" value="UniProtKB-ARBA"/>
</dbReference>
<dbReference type="RefSeq" id="XP_035871392.1">
    <property type="nucleotide sequence ID" value="XM_036015499.1"/>
</dbReference>
<dbReference type="PROSITE" id="PS50888">
    <property type="entry name" value="BHLH"/>
    <property type="match status" value="1"/>
</dbReference>
<evidence type="ECO:0000256" key="1">
    <source>
        <dbReference type="ARBA" id="ARBA00004123"/>
    </source>
</evidence>
<comment type="subunit">
    <text evidence="12">Efficient DNA binding requires dimerization with another bHLH protein. Binds DNA as a heterodimer with MAD1, MAD4, MNT, WBSCR14 and MLXIP. Can also bind DNA as a homodimer.</text>
</comment>
<dbReference type="Proteomes" id="UP000504628">
    <property type="component" value="Chromosome 14"/>
</dbReference>
<evidence type="ECO:0000313" key="20">
    <source>
        <dbReference type="RefSeq" id="XP_035871392.1"/>
    </source>
</evidence>
<dbReference type="InParanoid" id="A0A7E6CWU9"/>
<dbReference type="GO" id="GO:0046983">
    <property type="term" value="F:protein dimerization activity"/>
    <property type="evidence" value="ECO:0007669"/>
    <property type="project" value="InterPro"/>
</dbReference>
<evidence type="ECO:0000256" key="6">
    <source>
        <dbReference type="ARBA" id="ARBA00023015"/>
    </source>
</evidence>
<evidence type="ECO:0000256" key="12">
    <source>
        <dbReference type="ARBA" id="ARBA00065416"/>
    </source>
</evidence>
<dbReference type="PANTHER" id="PTHR15741:SF25">
    <property type="entry name" value="MAX-LIKE PROTEIN X"/>
    <property type="match status" value="1"/>
</dbReference>
<feature type="region of interest" description="Disordered" evidence="17">
    <location>
        <begin position="65"/>
        <end position="118"/>
    </location>
</feature>
<protein>
    <recommendedName>
        <fullName evidence="13">Max-like protein X</fullName>
    </recommendedName>
    <alternativeName>
        <fullName evidence="14">Max-like bHLHZip protein</fullName>
    </alternativeName>
    <alternativeName>
        <fullName evidence="15">Protein BigMax</fullName>
    </alternativeName>
    <alternativeName>
        <fullName evidence="16">Transcription factor-like protein 4</fullName>
    </alternativeName>
</protein>
<sequence>MREVSLVPKVPLPLLSGPRGCREDSSPAPPPRPPAQHSNVEYPYSKNSLDPGLFVESTYKGSVVSRANSLSSTSASSSVPNKDDKNSDYHQESYKETYKDWQHQAHTQAEQKRRDGTKRGYDDLQITVPACQQQDFSIGSQKLSKAIIMQKTIDYIQFLHKEKKKQEKVSTLHKDIMALKIMKVNYEQTVKARQDNPHEGEDEEEDQVFDQVKSNVFQGITDFLFQSFNTSISMASFQELSACIFSWAEDHRKPQTPWEIMIGVLHQLKNQLY</sequence>
<gene>
    <name evidence="20" type="primary">LOC114489222</name>
</gene>
<evidence type="ECO:0000313" key="19">
    <source>
        <dbReference type="Proteomes" id="UP000504628"/>
    </source>
</evidence>
<dbReference type="FunFam" id="4.10.280.10:FF:000037">
    <property type="entry name" value="max-like protein X isoform X2"/>
    <property type="match status" value="1"/>
</dbReference>
<evidence type="ECO:0000256" key="5">
    <source>
        <dbReference type="ARBA" id="ARBA00022553"/>
    </source>
</evidence>
<keyword evidence="5" id="KW-0597">Phosphoprotein</keyword>
<feature type="compositionally biased region" description="Basic and acidic residues" evidence="17">
    <location>
        <begin position="81"/>
        <end position="118"/>
    </location>
</feature>
<evidence type="ECO:0000256" key="14">
    <source>
        <dbReference type="ARBA" id="ARBA00076041"/>
    </source>
</evidence>
<dbReference type="KEGG" id="pdic:114489222"/>
<evidence type="ECO:0000256" key="8">
    <source>
        <dbReference type="ARBA" id="ARBA00023159"/>
    </source>
</evidence>
<keyword evidence="4" id="KW-0678">Repressor</keyword>
<keyword evidence="7" id="KW-0238">DNA-binding</keyword>
<dbReference type="SMART" id="SM00353">
    <property type="entry name" value="HLH"/>
    <property type="match status" value="1"/>
</dbReference>
<keyword evidence="9" id="KW-0804">Transcription</keyword>
<evidence type="ECO:0000259" key="18">
    <source>
        <dbReference type="PROSITE" id="PS50888"/>
    </source>
</evidence>
<keyword evidence="8" id="KW-0010">Activator</keyword>
<dbReference type="Gene3D" id="4.10.280.10">
    <property type="entry name" value="Helix-loop-helix DNA-binding domain"/>
    <property type="match status" value="1"/>
</dbReference>
<evidence type="ECO:0000256" key="7">
    <source>
        <dbReference type="ARBA" id="ARBA00023125"/>
    </source>
</evidence>
<dbReference type="InterPro" id="IPR052207">
    <property type="entry name" value="Max-like/E-box_TFs"/>
</dbReference>
<evidence type="ECO:0000256" key="17">
    <source>
        <dbReference type="SAM" id="MobiDB-lite"/>
    </source>
</evidence>
<dbReference type="PANTHER" id="PTHR15741">
    <property type="entry name" value="BASIC HELIX-LOOP-HELIX ZIP TRANSCRIPTION FACTOR"/>
    <property type="match status" value="1"/>
</dbReference>
<evidence type="ECO:0000256" key="15">
    <source>
        <dbReference type="ARBA" id="ARBA00079081"/>
    </source>
</evidence>
<feature type="compositionally biased region" description="Low complexity" evidence="17">
    <location>
        <begin position="1"/>
        <end position="18"/>
    </location>
</feature>
<dbReference type="InterPro" id="IPR036638">
    <property type="entry name" value="HLH_DNA-bd_sf"/>
</dbReference>
<keyword evidence="10" id="KW-0539">Nucleus</keyword>
<keyword evidence="19" id="KW-1185">Reference proteome</keyword>
<evidence type="ECO:0000256" key="3">
    <source>
        <dbReference type="ARBA" id="ARBA00022490"/>
    </source>
</evidence>
<dbReference type="AlphaFoldDB" id="A0A7E6CWU9"/>
<dbReference type="GO" id="GO:0005737">
    <property type="term" value="C:cytoplasm"/>
    <property type="evidence" value="ECO:0007669"/>
    <property type="project" value="UniProtKB-SubCell"/>
</dbReference>
<keyword evidence="6" id="KW-0805">Transcription regulation</keyword>
<evidence type="ECO:0000256" key="4">
    <source>
        <dbReference type="ARBA" id="ARBA00022491"/>
    </source>
</evidence>